<dbReference type="EMBL" id="JAEHFJ010000008">
    <property type="protein sequence ID" value="MBJ2175630.1"/>
    <property type="molecule type" value="Genomic_DNA"/>
</dbReference>
<dbReference type="SUPFAM" id="SSF54637">
    <property type="entry name" value="Thioesterase/thiol ester dehydrase-isomerase"/>
    <property type="match status" value="1"/>
</dbReference>
<dbReference type="RefSeq" id="WP_198842288.1">
    <property type="nucleotide sequence ID" value="NZ_JAEHFJ010000008.1"/>
</dbReference>
<dbReference type="PANTHER" id="PTHR31793">
    <property type="entry name" value="4-HYDROXYBENZOYL-COA THIOESTERASE FAMILY MEMBER"/>
    <property type="match status" value="1"/>
</dbReference>
<dbReference type="InterPro" id="IPR002864">
    <property type="entry name" value="Acyl-ACP_thioesterase_NHD"/>
</dbReference>
<evidence type="ECO:0000313" key="3">
    <source>
        <dbReference type="EMBL" id="MBJ2175630.1"/>
    </source>
</evidence>
<sequence length="136" mass="16085">MIDKVPENKVSFKYSFKVTLNDIDALGHVNNVAYLAWTQMVANMHWEKLASDELKKNVQWFVLRHEVDYVQQAFNNDTITIYTWIEDVKGARSNRVFRIYREDELLVKCKTTWCLIDAETLKPKRIDNELADLFIV</sequence>
<organism evidence="3 4">
    <name type="scientific">Aureibaculum flavum</name>
    <dbReference type="NCBI Taxonomy" id="2795986"/>
    <lineage>
        <taxon>Bacteria</taxon>
        <taxon>Pseudomonadati</taxon>
        <taxon>Bacteroidota</taxon>
        <taxon>Flavobacteriia</taxon>
        <taxon>Flavobacteriales</taxon>
        <taxon>Flavobacteriaceae</taxon>
        <taxon>Aureibaculum</taxon>
    </lineage>
</organism>
<dbReference type="InterPro" id="IPR050563">
    <property type="entry name" value="4-hydroxybenzoyl-CoA_TE"/>
</dbReference>
<feature type="domain" description="Acyl-ACP thioesterase N-terminal hotdog" evidence="2">
    <location>
        <begin position="10"/>
        <end position="132"/>
    </location>
</feature>
<dbReference type="CDD" id="cd00586">
    <property type="entry name" value="4HBT"/>
    <property type="match status" value="1"/>
</dbReference>
<protein>
    <submittedName>
        <fullName evidence="3">Acyl-CoA thioesterase</fullName>
    </submittedName>
</protein>
<evidence type="ECO:0000313" key="4">
    <source>
        <dbReference type="Proteomes" id="UP000623301"/>
    </source>
</evidence>
<name>A0ABS0WUJ4_9FLAO</name>
<dbReference type="InterPro" id="IPR029069">
    <property type="entry name" value="HotDog_dom_sf"/>
</dbReference>
<comment type="caution">
    <text evidence="3">The sequence shown here is derived from an EMBL/GenBank/DDBJ whole genome shotgun (WGS) entry which is preliminary data.</text>
</comment>
<proteinExistence type="predicted"/>
<dbReference type="Gene3D" id="3.10.129.10">
    <property type="entry name" value="Hotdog Thioesterase"/>
    <property type="match status" value="1"/>
</dbReference>
<evidence type="ECO:0000256" key="1">
    <source>
        <dbReference type="ARBA" id="ARBA00022801"/>
    </source>
</evidence>
<reference evidence="3 4" key="1">
    <citation type="submission" date="2020-12" db="EMBL/GenBank/DDBJ databases">
        <title>Aureibaculum luteum sp. nov. and Aureibaculum flavum sp. nov., novel members of the family Flavobacteriaceae isolated from Antarctic intertidal sediments.</title>
        <authorList>
            <person name="He X."/>
            <person name="Zhang X."/>
        </authorList>
    </citation>
    <scope>NUCLEOTIDE SEQUENCE [LARGE SCALE GENOMIC DNA]</scope>
    <source>
        <strain evidence="3 4">A20</strain>
    </source>
</reference>
<keyword evidence="4" id="KW-1185">Reference proteome</keyword>
<dbReference type="PANTHER" id="PTHR31793:SF37">
    <property type="entry name" value="ACYL-COA THIOESTER HYDROLASE YBGC"/>
    <property type="match status" value="1"/>
</dbReference>
<gene>
    <name evidence="3" type="ORF">JBL43_15365</name>
</gene>
<keyword evidence="1" id="KW-0378">Hydrolase</keyword>
<accession>A0ABS0WUJ4</accession>
<dbReference type="Pfam" id="PF01643">
    <property type="entry name" value="Acyl-ACP_TE"/>
    <property type="match status" value="1"/>
</dbReference>
<dbReference type="Proteomes" id="UP000623301">
    <property type="component" value="Unassembled WGS sequence"/>
</dbReference>
<evidence type="ECO:0000259" key="2">
    <source>
        <dbReference type="Pfam" id="PF01643"/>
    </source>
</evidence>